<evidence type="ECO:0000256" key="7">
    <source>
        <dbReference type="ARBA" id="ARBA00022927"/>
    </source>
</evidence>
<comment type="subcellular location">
    <subcellularLocation>
        <location evidence="2">Cytoplasm</location>
    </subcellularLocation>
    <subcellularLocation>
        <location evidence="1">Nucleus</location>
    </subcellularLocation>
</comment>
<feature type="domain" description="Importin N-terminal" evidence="9">
    <location>
        <begin position="23"/>
        <end position="96"/>
    </location>
</feature>
<reference evidence="11" key="1">
    <citation type="journal article" date="2024" name="IScience">
        <title>Strigolactones Initiate the Formation of Haustorium-like Structures in Castilleja.</title>
        <authorList>
            <person name="Buerger M."/>
            <person name="Peterson D."/>
            <person name="Chory J."/>
        </authorList>
    </citation>
    <scope>NUCLEOTIDE SEQUENCE [LARGE SCALE GENOMIC DNA]</scope>
</reference>
<evidence type="ECO:0000256" key="3">
    <source>
        <dbReference type="ARBA" id="ARBA00010907"/>
    </source>
</evidence>
<dbReference type="Proteomes" id="UP001632038">
    <property type="component" value="Unassembled WGS sequence"/>
</dbReference>
<evidence type="ECO:0000256" key="2">
    <source>
        <dbReference type="ARBA" id="ARBA00004496"/>
    </source>
</evidence>
<comment type="caution">
    <text evidence="10">The sequence shown here is derived from an EMBL/GenBank/DDBJ whole genome shotgun (WGS) entry which is preliminary data.</text>
</comment>
<dbReference type="SUPFAM" id="SSF48371">
    <property type="entry name" value="ARM repeat"/>
    <property type="match status" value="1"/>
</dbReference>
<dbReference type="Pfam" id="PF13513">
    <property type="entry name" value="HEAT_EZ"/>
    <property type="match status" value="1"/>
</dbReference>
<dbReference type="InterPro" id="IPR040122">
    <property type="entry name" value="Importin_beta"/>
</dbReference>
<dbReference type="EMBL" id="JAVIJP010000107">
    <property type="protein sequence ID" value="KAL3613948.1"/>
    <property type="molecule type" value="Genomic_DNA"/>
</dbReference>
<dbReference type="Gene3D" id="1.25.10.10">
    <property type="entry name" value="Leucine-rich Repeat Variant"/>
    <property type="match status" value="1"/>
</dbReference>
<evidence type="ECO:0000256" key="4">
    <source>
        <dbReference type="ARBA" id="ARBA00022448"/>
    </source>
</evidence>
<dbReference type="PANTHER" id="PTHR10527">
    <property type="entry name" value="IMPORTIN BETA"/>
    <property type="match status" value="1"/>
</dbReference>
<dbReference type="AlphaFoldDB" id="A0ABD3B9B5"/>
<dbReference type="InterPro" id="IPR011989">
    <property type="entry name" value="ARM-like"/>
</dbReference>
<dbReference type="PROSITE" id="PS50166">
    <property type="entry name" value="IMPORTIN_B_NT"/>
    <property type="match status" value="1"/>
</dbReference>
<evidence type="ECO:0000256" key="6">
    <source>
        <dbReference type="ARBA" id="ARBA00022737"/>
    </source>
</evidence>
<proteinExistence type="inferred from homology"/>
<name>A0ABD3B9B5_9LAMI</name>
<dbReference type="InterPro" id="IPR058584">
    <property type="entry name" value="IMB1_TNPO1-like_TPR"/>
</dbReference>
<keyword evidence="11" id="KW-1185">Reference proteome</keyword>
<dbReference type="InterPro" id="IPR057672">
    <property type="entry name" value="TPR_IPO4/5"/>
</dbReference>
<evidence type="ECO:0000256" key="5">
    <source>
        <dbReference type="ARBA" id="ARBA00022490"/>
    </source>
</evidence>
<comment type="similarity">
    <text evidence="3">Belongs to the importin beta family. Importin beta-1 subfamily.</text>
</comment>
<gene>
    <name evidence="10" type="ORF">CASFOL_042022</name>
</gene>
<dbReference type="FunFam" id="1.25.10.10:FF:000027">
    <property type="entry name" value="Importin subunit beta-1"/>
    <property type="match status" value="1"/>
</dbReference>
<dbReference type="Pfam" id="PF25780">
    <property type="entry name" value="TPR_IPO5"/>
    <property type="match status" value="1"/>
</dbReference>
<dbReference type="GO" id="GO:0005737">
    <property type="term" value="C:cytoplasm"/>
    <property type="evidence" value="ECO:0007669"/>
    <property type="project" value="UniProtKB-SubCell"/>
</dbReference>
<evidence type="ECO:0000256" key="8">
    <source>
        <dbReference type="ARBA" id="ARBA00023242"/>
    </source>
</evidence>
<protein>
    <recommendedName>
        <fullName evidence="9">Importin N-terminal domain-containing protein</fullName>
    </recommendedName>
</protein>
<keyword evidence="8" id="KW-0539">Nucleus</keyword>
<evidence type="ECO:0000256" key="1">
    <source>
        <dbReference type="ARBA" id="ARBA00004123"/>
    </source>
</evidence>
<keyword evidence="6" id="KW-0677">Repeat</keyword>
<dbReference type="GO" id="GO:0015031">
    <property type="term" value="P:protein transport"/>
    <property type="evidence" value="ECO:0007669"/>
    <property type="project" value="UniProtKB-KW"/>
</dbReference>
<dbReference type="InterPro" id="IPR016024">
    <property type="entry name" value="ARM-type_fold"/>
</dbReference>
<sequence length="865" mass="96718">MALEITQVLLSAQSPDPNVRNKAETTLGQLRYQDLQGFLLSLSVELSNEGKPTKSRILAGIVLKNSLDAKDNATWMAINNDLKSQVKDSLLNTLGSSVREASHTAAQVVSKIASIEVPKEEWLELFGLLRANMTEPDRSASLKQATLETLGYLCEEISSEDLTQDEVEDIFAAVTRGMDVSKQNIEVCVAATRALCNFLCLEHDKLCMSCYIEKVTSYVVMAKETKIREAVFGCLVSIASTYYEVLEPHMTSILELSTNAVKGNEEVVALQAIYFWSAICDKELEIQDYEVPHYHFIKNALSPLVNMLLDTLLKQDEDQYKDQDQEDEIWNLAMAGGTCLCLVARIVGDSVVPLVMPFVQVNISKSDWQSQEAAIYACGSILEGPNIKNLLSMVNAVLEFSLKAMEDHDTHVKNTTAWTLSRIFELVHLPATGFSVITQDNLERIIRILLKSLQDAPHVAEKVCGAIYFLAKGYEKASPSSLLLMPYLPDILRNLIITAERKGSNDSKLRSFAYKTLNEVVMCLNLPETSEIIVKHLFVIMSKLEQTLNPQILSSDDREKQGDVQVSLCGVLHVIILKLSSVDETKHVILKEADQINNLLLNVFECRGPTIHEEYMLAIGALAYATGPDFGKYMQGFYKYLEMGLQNLEEYQVCAISVGVVSLIFRALDDKILPYCDRIMPLLLKCISSDELHRSVKPMIFACFGDIALAIGEHFEEEYVDSALAKMQSASESCFELDNNDKEMIDYDNQLKRSILEGYSSFLQGFKNSKPELMVSRIPHIRRFLGSVAEYPRDKSVTKAAVAFIGDLADVLPKEVQKLVDSTFCTVLVEECLQSNDKEMKEIAGWTQQMVALVISQMDIHEINS</sequence>
<keyword evidence="4" id="KW-0813">Transport</keyword>
<keyword evidence="7" id="KW-0653">Protein transport</keyword>
<dbReference type="InterPro" id="IPR001494">
    <property type="entry name" value="Importin-beta_N"/>
</dbReference>
<accession>A0ABD3B9B5</accession>
<organism evidence="10 11">
    <name type="scientific">Castilleja foliolosa</name>
    <dbReference type="NCBI Taxonomy" id="1961234"/>
    <lineage>
        <taxon>Eukaryota</taxon>
        <taxon>Viridiplantae</taxon>
        <taxon>Streptophyta</taxon>
        <taxon>Embryophyta</taxon>
        <taxon>Tracheophyta</taxon>
        <taxon>Spermatophyta</taxon>
        <taxon>Magnoliopsida</taxon>
        <taxon>eudicotyledons</taxon>
        <taxon>Gunneridae</taxon>
        <taxon>Pentapetalae</taxon>
        <taxon>asterids</taxon>
        <taxon>lamiids</taxon>
        <taxon>Lamiales</taxon>
        <taxon>Orobanchaceae</taxon>
        <taxon>Pedicularideae</taxon>
        <taxon>Castillejinae</taxon>
        <taxon>Castilleja</taxon>
    </lineage>
</organism>
<keyword evidence="5" id="KW-0963">Cytoplasm</keyword>
<dbReference type="SMART" id="SM00913">
    <property type="entry name" value="IBN_N"/>
    <property type="match status" value="1"/>
</dbReference>
<evidence type="ECO:0000313" key="11">
    <source>
        <dbReference type="Proteomes" id="UP001632038"/>
    </source>
</evidence>
<evidence type="ECO:0000313" key="10">
    <source>
        <dbReference type="EMBL" id="KAL3613948.1"/>
    </source>
</evidence>
<dbReference type="Pfam" id="PF03810">
    <property type="entry name" value="IBN_N"/>
    <property type="match status" value="1"/>
</dbReference>
<dbReference type="Pfam" id="PF25574">
    <property type="entry name" value="TPR_IMB1"/>
    <property type="match status" value="1"/>
</dbReference>
<evidence type="ECO:0000259" key="9">
    <source>
        <dbReference type="PROSITE" id="PS50166"/>
    </source>
</evidence>